<gene>
    <name evidence="6" type="ORF">GCM10007416_16110</name>
</gene>
<evidence type="ECO:0000256" key="2">
    <source>
        <dbReference type="ARBA" id="ARBA00022741"/>
    </source>
</evidence>
<keyword evidence="7" id="KW-1185">Reference proteome</keyword>
<keyword evidence="3 4" id="KW-0067">ATP-binding</keyword>
<dbReference type="EMBL" id="BMEX01000004">
    <property type="protein sequence ID" value="GGA43782.1"/>
    <property type="molecule type" value="Genomic_DNA"/>
</dbReference>
<proteinExistence type="predicted"/>
<protein>
    <recommendedName>
        <fullName evidence="5">ATP-grasp domain-containing protein</fullName>
    </recommendedName>
</protein>
<dbReference type="PANTHER" id="PTHR43585:SF2">
    <property type="entry name" value="ATP-GRASP ENZYME FSQD"/>
    <property type="match status" value="1"/>
</dbReference>
<accession>A0ABQ1GH85</accession>
<dbReference type="Gene3D" id="3.40.50.20">
    <property type="match status" value="1"/>
</dbReference>
<sequence>MSAPKIVAFTEPSFYGVSFARAAYEQGHQVISIASSEENPAKYGYEGFYHDLLVADIRDEESIYHAIRNSKYDGKLDALVPATDYASHLTARVGERLGLKGVPYTAALRSRNKDLAREAYDQHGIPSVDYRKVKTLEEAERAAAEIGYPVVLKPTNCASSQGVYFISGPDELREAFADLTEFKITYMDFKVREEYLVEEYIEGQEFSVELFLEDGKPLLAVVTEKITSPLPYFVEVLHTLPTSVHQEREGEIIDTAIGAMKAIGIHDGPSHVEVKLSATGPRIIEVNGRPGGDRIASDLLVQAFGIDIFEATVNYYLDAPVNLQPRWNRAAAIAYLTAEREGTVEKIDGLEALNDNENVVHSHLMVQPGDRVTVARNSDDRLGYIITVADTPAEAKEVALQSIKNIKLSYKEAKLPQEHQI</sequence>
<dbReference type="Pfam" id="PF13535">
    <property type="entry name" value="ATP-grasp_4"/>
    <property type="match status" value="1"/>
</dbReference>
<keyword evidence="1" id="KW-0436">Ligase</keyword>
<evidence type="ECO:0000259" key="5">
    <source>
        <dbReference type="PROSITE" id="PS50975"/>
    </source>
</evidence>
<dbReference type="InterPro" id="IPR011761">
    <property type="entry name" value="ATP-grasp"/>
</dbReference>
<name>A0ABQ1GH85_9BACL</name>
<evidence type="ECO:0000256" key="4">
    <source>
        <dbReference type="PROSITE-ProRule" id="PRU00409"/>
    </source>
</evidence>
<dbReference type="Gene3D" id="3.30.470.20">
    <property type="entry name" value="ATP-grasp fold, B domain"/>
    <property type="match status" value="1"/>
</dbReference>
<dbReference type="PROSITE" id="PS50975">
    <property type="entry name" value="ATP_GRASP"/>
    <property type="match status" value="1"/>
</dbReference>
<dbReference type="SMART" id="SM01209">
    <property type="entry name" value="GARS_A"/>
    <property type="match status" value="1"/>
</dbReference>
<reference evidence="7" key="1">
    <citation type="journal article" date="2019" name="Int. J. Syst. Evol. Microbiol.">
        <title>The Global Catalogue of Microorganisms (GCM) 10K type strain sequencing project: providing services to taxonomists for standard genome sequencing and annotation.</title>
        <authorList>
            <consortium name="The Broad Institute Genomics Platform"/>
            <consortium name="The Broad Institute Genome Sequencing Center for Infectious Disease"/>
            <person name="Wu L."/>
            <person name="Ma J."/>
        </authorList>
    </citation>
    <scope>NUCLEOTIDE SEQUENCE [LARGE SCALE GENOMIC DNA]</scope>
    <source>
        <strain evidence="7">CGMCC 1.12404</strain>
    </source>
</reference>
<keyword evidence="2 4" id="KW-0547">Nucleotide-binding</keyword>
<evidence type="ECO:0000313" key="7">
    <source>
        <dbReference type="Proteomes" id="UP000617979"/>
    </source>
</evidence>
<evidence type="ECO:0000313" key="6">
    <source>
        <dbReference type="EMBL" id="GGA43782.1"/>
    </source>
</evidence>
<feature type="domain" description="ATP-grasp" evidence="5">
    <location>
        <begin position="117"/>
        <end position="317"/>
    </location>
</feature>
<dbReference type="PANTHER" id="PTHR43585">
    <property type="entry name" value="FUMIPYRROLE BIOSYNTHESIS PROTEIN C"/>
    <property type="match status" value="1"/>
</dbReference>
<dbReference type="InterPro" id="IPR040570">
    <property type="entry name" value="LAL_C2"/>
</dbReference>
<organism evidence="6 7">
    <name type="scientific">Kroppenstedtia guangzhouensis</name>
    <dbReference type="NCBI Taxonomy" id="1274356"/>
    <lineage>
        <taxon>Bacteria</taxon>
        <taxon>Bacillati</taxon>
        <taxon>Bacillota</taxon>
        <taxon>Bacilli</taxon>
        <taxon>Bacillales</taxon>
        <taxon>Thermoactinomycetaceae</taxon>
        <taxon>Kroppenstedtia</taxon>
    </lineage>
</organism>
<dbReference type="RefSeq" id="WP_188431681.1">
    <property type="nucleotide sequence ID" value="NZ_BMEX01000004.1"/>
</dbReference>
<dbReference type="SUPFAM" id="SSF56059">
    <property type="entry name" value="Glutathione synthetase ATP-binding domain-like"/>
    <property type="match status" value="1"/>
</dbReference>
<evidence type="ECO:0000256" key="1">
    <source>
        <dbReference type="ARBA" id="ARBA00022598"/>
    </source>
</evidence>
<dbReference type="Pfam" id="PF18603">
    <property type="entry name" value="LAL_C2"/>
    <property type="match status" value="1"/>
</dbReference>
<dbReference type="Proteomes" id="UP000617979">
    <property type="component" value="Unassembled WGS sequence"/>
</dbReference>
<evidence type="ECO:0000256" key="3">
    <source>
        <dbReference type="ARBA" id="ARBA00022840"/>
    </source>
</evidence>
<comment type="caution">
    <text evidence="6">The sequence shown here is derived from an EMBL/GenBank/DDBJ whole genome shotgun (WGS) entry which is preliminary data.</text>
</comment>
<dbReference type="InterPro" id="IPR052032">
    <property type="entry name" value="ATP-dep_AA_Ligase"/>
</dbReference>